<evidence type="ECO:0000313" key="3">
    <source>
        <dbReference type="Proteomes" id="UP000248196"/>
    </source>
</evidence>
<proteinExistence type="predicted"/>
<dbReference type="SUPFAM" id="SSF63829">
    <property type="entry name" value="Calcium-dependent phosphotriesterase"/>
    <property type="match status" value="1"/>
</dbReference>
<keyword evidence="1" id="KW-0732">Signal</keyword>
<feature type="signal peptide" evidence="1">
    <location>
        <begin position="1"/>
        <end position="27"/>
    </location>
</feature>
<comment type="caution">
    <text evidence="2">The sequence shown here is derived from an EMBL/GenBank/DDBJ whole genome shotgun (WGS) entry which is preliminary data.</text>
</comment>
<dbReference type="RefSeq" id="WP_004950293.1">
    <property type="nucleotide sequence ID" value="NZ_PESE01000003.1"/>
</dbReference>
<evidence type="ECO:0000313" key="2">
    <source>
        <dbReference type="EMBL" id="PYD38864.1"/>
    </source>
</evidence>
<sequence>MLYAIKPSPARASLLVLLLAIAAPAISAPANEAPCVATSMTLPPGALYPNGIARASDGTLYVGLITSGRVLRKRPNQDWQTFFPGTDTVFASNALRLDERRGLLWGNSPDFLSAGKTRANRVYALNVADATLNRSLPLPEGEMGNDIVLGADGTVYLTETKGGGILRLRPDEPAFQTLYRDSRLTAPSGLGAAGIVILDDKRMAIANFGTGKLYTLSYGDAQPALSEILLPRTIENPDGMGLAPDGALIVLENGISSGQGRILRIAAPGAAGMHKIEIVREGMESPVNLDITPQGCALVTESRIRHRLLPGHETEVPDNFRVYQLPLPLSTAR</sequence>
<organism evidence="2 3">
    <name type="scientific">Serratia plymuthica</name>
    <dbReference type="NCBI Taxonomy" id="82996"/>
    <lineage>
        <taxon>Bacteria</taxon>
        <taxon>Pseudomonadati</taxon>
        <taxon>Pseudomonadota</taxon>
        <taxon>Gammaproteobacteria</taxon>
        <taxon>Enterobacterales</taxon>
        <taxon>Yersiniaceae</taxon>
        <taxon>Serratia</taxon>
    </lineage>
</organism>
<accession>A0A318NYK5</accession>
<dbReference type="EMBL" id="PESE01000003">
    <property type="protein sequence ID" value="PYD38864.1"/>
    <property type="molecule type" value="Genomic_DNA"/>
</dbReference>
<protein>
    <recommendedName>
        <fullName evidence="4">Gluconolactonase</fullName>
    </recommendedName>
</protein>
<evidence type="ECO:0008006" key="4">
    <source>
        <dbReference type="Google" id="ProtNLM"/>
    </source>
</evidence>
<dbReference type="Proteomes" id="UP000248196">
    <property type="component" value="Unassembled WGS sequence"/>
</dbReference>
<name>A0A318NYK5_SERPL</name>
<evidence type="ECO:0000256" key="1">
    <source>
        <dbReference type="SAM" id="SignalP"/>
    </source>
</evidence>
<dbReference type="AlphaFoldDB" id="A0A318NYK5"/>
<reference evidence="2 3" key="1">
    <citation type="submission" date="2017-11" db="EMBL/GenBank/DDBJ databases">
        <title>Genome sequence of the oocydin A producing rhizobacterium Serratia plymuthica 4Rx5.</title>
        <authorList>
            <person name="Matilla M.A."/>
            <person name="Udaondo Z."/>
            <person name="Salmond G.P.C."/>
        </authorList>
    </citation>
    <scope>NUCLEOTIDE SEQUENCE [LARGE SCALE GENOMIC DNA]</scope>
    <source>
        <strain evidence="2 3">4Rx5</strain>
    </source>
</reference>
<feature type="chain" id="PRO_5041070262" description="Gluconolactonase" evidence="1">
    <location>
        <begin position="28"/>
        <end position="333"/>
    </location>
</feature>
<dbReference type="InterPro" id="IPR011042">
    <property type="entry name" value="6-blade_b-propeller_TolB-like"/>
</dbReference>
<gene>
    <name evidence="2" type="ORF">CT690_14010</name>
</gene>
<dbReference type="Gene3D" id="2.120.10.30">
    <property type="entry name" value="TolB, C-terminal domain"/>
    <property type="match status" value="1"/>
</dbReference>